<reference evidence="1 2" key="1">
    <citation type="submission" date="2016-10" db="EMBL/GenBank/DDBJ databases">
        <authorList>
            <person name="de Groot N.N."/>
        </authorList>
    </citation>
    <scope>NUCLEOTIDE SEQUENCE [LARGE SCALE GENOMIC DNA]</scope>
    <source>
        <strain evidence="1 2">S5-249</strain>
    </source>
</reference>
<gene>
    <name evidence="1" type="ORF">SAMN05192580_3312</name>
</gene>
<name>A0A1I6M211_9SPHN</name>
<protein>
    <recommendedName>
        <fullName evidence="3">BPSL0067 family protein</fullName>
    </recommendedName>
</protein>
<accession>A0A1I6M211</accession>
<evidence type="ECO:0000313" key="1">
    <source>
        <dbReference type="EMBL" id="SFS09674.1"/>
    </source>
</evidence>
<organism evidence="1 2">
    <name type="scientific">Sphingomonas jatrophae</name>
    <dbReference type="NCBI Taxonomy" id="1166337"/>
    <lineage>
        <taxon>Bacteria</taxon>
        <taxon>Pseudomonadati</taxon>
        <taxon>Pseudomonadota</taxon>
        <taxon>Alphaproteobacteria</taxon>
        <taxon>Sphingomonadales</taxon>
        <taxon>Sphingomonadaceae</taxon>
        <taxon>Sphingomonas</taxon>
    </lineage>
</organism>
<evidence type="ECO:0000313" key="2">
    <source>
        <dbReference type="Proteomes" id="UP000198824"/>
    </source>
</evidence>
<dbReference type="RefSeq" id="WP_093316188.1">
    <property type="nucleotide sequence ID" value="NZ_FOZG01000003.1"/>
</dbReference>
<dbReference type="AlphaFoldDB" id="A0A1I6M211"/>
<proteinExistence type="predicted"/>
<dbReference type="OrthoDB" id="1551241at2"/>
<dbReference type="NCBIfam" id="NF033857">
    <property type="entry name" value="BPSL0067_fam"/>
    <property type="match status" value="1"/>
</dbReference>
<dbReference type="EMBL" id="FOZG01000003">
    <property type="protein sequence ID" value="SFS09674.1"/>
    <property type="molecule type" value="Genomic_DNA"/>
</dbReference>
<sequence length="128" mass="13589">MAGPYVYAEVEDLEGTDKVGGGQCVALVQHYTSAPLTANWTEGAVVKGQTLLAKGTAIATFVGGKYPNKAHGNHAALYISQDATGITVMDQWTKKANVSSRKLLFKGKDKNGNFIDPSNNADAFSVIR</sequence>
<keyword evidence="2" id="KW-1185">Reference proteome</keyword>
<dbReference type="Proteomes" id="UP000198824">
    <property type="component" value="Unassembled WGS sequence"/>
</dbReference>
<dbReference type="InterPro" id="IPR047746">
    <property type="entry name" value="Dae2/Tae2-like"/>
</dbReference>
<evidence type="ECO:0008006" key="3">
    <source>
        <dbReference type="Google" id="ProtNLM"/>
    </source>
</evidence>
<dbReference type="STRING" id="1166337.SAMN05192580_3312"/>